<name>A0ABY0EWM2_CLOTA</name>
<dbReference type="CDD" id="cd19946">
    <property type="entry name" value="GlpA-like_Fer2_BFD-like"/>
    <property type="match status" value="1"/>
</dbReference>
<dbReference type="Gene3D" id="3.50.50.60">
    <property type="entry name" value="FAD/NAD(P)-binding domain"/>
    <property type="match status" value="1"/>
</dbReference>
<dbReference type="InterPro" id="IPR052745">
    <property type="entry name" value="G3P_Oxidase/Oxidoreductase"/>
</dbReference>
<dbReference type="PANTHER" id="PTHR42720">
    <property type="entry name" value="GLYCEROL-3-PHOSPHATE DEHYDROGENASE"/>
    <property type="match status" value="1"/>
</dbReference>
<dbReference type="EMBL" id="QMAU01000009">
    <property type="protein sequence ID" value="RXI59215.1"/>
    <property type="molecule type" value="Genomic_DNA"/>
</dbReference>
<evidence type="ECO:0000259" key="2">
    <source>
        <dbReference type="Pfam" id="PF04324"/>
    </source>
</evidence>
<organism evidence="3 4">
    <name type="scientific">Clostridium tetani</name>
    <dbReference type="NCBI Taxonomy" id="1513"/>
    <lineage>
        <taxon>Bacteria</taxon>
        <taxon>Bacillati</taxon>
        <taxon>Bacillota</taxon>
        <taxon>Clostridia</taxon>
        <taxon>Eubacteriales</taxon>
        <taxon>Clostridiaceae</taxon>
        <taxon>Clostridium</taxon>
    </lineage>
</organism>
<evidence type="ECO:0000259" key="1">
    <source>
        <dbReference type="Pfam" id="PF01266"/>
    </source>
</evidence>
<dbReference type="Pfam" id="PF04324">
    <property type="entry name" value="Fer2_BFD"/>
    <property type="match status" value="1"/>
</dbReference>
<dbReference type="Gene3D" id="1.10.10.1100">
    <property type="entry name" value="BFD-like [2Fe-2S]-binding domain"/>
    <property type="match status" value="1"/>
</dbReference>
<accession>A0ABY0EWM2</accession>
<feature type="domain" description="FAD dependent oxidoreductase" evidence="1">
    <location>
        <begin position="20"/>
        <end position="216"/>
    </location>
</feature>
<gene>
    <name evidence="3" type="ORF">DP131_00255</name>
</gene>
<dbReference type="Gene3D" id="3.30.9.10">
    <property type="entry name" value="D-Amino Acid Oxidase, subunit A, domain 2"/>
    <property type="match status" value="1"/>
</dbReference>
<sequence>MYGIYIHINLPKGMKVVDYDVLILGGGIVGCAIAYELSKYSLNIALIEKDYDIADDVALFNSSIVYDGVESKDTLTAKLEMMGSKILDELCPKINVPFKRRPSILIAQNEEDVGKLHNIYKRSANRQINDVYLMEKEDVKDLEPYLNVEVKKALYSKNTGIICPYDLAIAYGEIAFDNGVKFRLEEEVLDIEKITKGFRVVTNKNKFTCKMVINTTPRQNYNIDTSKNLRKSEGYLNYFILNNEHNYKHNNLLFILGKDEEDLFKVHSLQGNTILILKSKKSLSYAEALSKVKDVVSNLEEEKIDIFYQEPFYKESAIIDESLVDTGYIKILSKHYGEVTVTPAIAKMICETVVNNLNSILKKDFIDKRREVYRFRDLSNEEIDKIIKLDKRYGNIICKCQKISEGEIIDAIRRPLGARTLEGIKRRTGATYGECRGSGCLNKIIKILARETNKKVTEIVKDSKNSIIVGARIKEFD</sequence>
<dbReference type="InterPro" id="IPR036188">
    <property type="entry name" value="FAD/NAD-bd_sf"/>
</dbReference>
<reference evidence="3 4" key="1">
    <citation type="submission" date="2018-06" db="EMBL/GenBank/DDBJ databases">
        <title>Genome conservation of Clostridium tetani.</title>
        <authorList>
            <person name="Bruggemann H."/>
            <person name="Popoff M.R."/>
        </authorList>
    </citation>
    <scope>NUCLEOTIDE SEQUENCE [LARGE SCALE GENOMIC DNA]</scope>
    <source>
        <strain evidence="3 4">63.05</strain>
    </source>
</reference>
<evidence type="ECO:0000313" key="4">
    <source>
        <dbReference type="Proteomes" id="UP000290273"/>
    </source>
</evidence>
<dbReference type="InterPro" id="IPR007419">
    <property type="entry name" value="BFD-like_2Fe2S-bd_dom"/>
</dbReference>
<comment type="caution">
    <text evidence="3">The sequence shown here is derived from an EMBL/GenBank/DDBJ whole genome shotgun (WGS) entry which is preliminary data.</text>
</comment>
<dbReference type="SUPFAM" id="SSF51905">
    <property type="entry name" value="FAD/NAD(P)-binding domain"/>
    <property type="match status" value="1"/>
</dbReference>
<dbReference type="Proteomes" id="UP000290273">
    <property type="component" value="Unassembled WGS sequence"/>
</dbReference>
<protein>
    <submittedName>
        <fullName evidence="3">FAD/NAD(P)-binding oxidoreductase</fullName>
    </submittedName>
</protein>
<dbReference type="InterPro" id="IPR041854">
    <property type="entry name" value="BFD-like_2Fe2S-bd_dom_sf"/>
</dbReference>
<dbReference type="InterPro" id="IPR006076">
    <property type="entry name" value="FAD-dep_OxRdtase"/>
</dbReference>
<evidence type="ECO:0000313" key="3">
    <source>
        <dbReference type="EMBL" id="RXI59215.1"/>
    </source>
</evidence>
<dbReference type="PANTHER" id="PTHR42720:SF1">
    <property type="entry name" value="GLYCEROL 3-PHOSPHATE OXIDASE"/>
    <property type="match status" value="1"/>
</dbReference>
<dbReference type="Pfam" id="PF01266">
    <property type="entry name" value="DAO"/>
    <property type="match status" value="1"/>
</dbReference>
<proteinExistence type="predicted"/>
<feature type="domain" description="BFD-like [2Fe-2S]-binding" evidence="2">
    <location>
        <begin position="396"/>
        <end position="450"/>
    </location>
</feature>